<proteinExistence type="predicted"/>
<name>A0A4U1CQL3_9SPHI</name>
<reference evidence="2 3" key="1">
    <citation type="submission" date="2019-04" db="EMBL/GenBank/DDBJ databases">
        <title>Pedobacter sp. RP-3-15 sp. nov., isolated from Arctic soil.</title>
        <authorList>
            <person name="Dahal R.H."/>
            <person name="Kim D.-U."/>
        </authorList>
    </citation>
    <scope>NUCLEOTIDE SEQUENCE [LARGE SCALE GENOMIC DNA]</scope>
    <source>
        <strain evidence="2 3">RP-3-15</strain>
    </source>
</reference>
<keyword evidence="1" id="KW-0472">Membrane</keyword>
<protein>
    <recommendedName>
        <fullName evidence="4">DUF1761 domain-containing protein</fullName>
    </recommendedName>
</protein>
<feature type="transmembrane region" description="Helical" evidence="1">
    <location>
        <begin position="48"/>
        <end position="66"/>
    </location>
</feature>
<feature type="transmembrane region" description="Helical" evidence="1">
    <location>
        <begin position="109"/>
        <end position="131"/>
    </location>
</feature>
<feature type="transmembrane region" description="Helical" evidence="1">
    <location>
        <begin position="78"/>
        <end position="97"/>
    </location>
</feature>
<evidence type="ECO:0000313" key="2">
    <source>
        <dbReference type="EMBL" id="TKC09636.1"/>
    </source>
</evidence>
<comment type="caution">
    <text evidence="2">The sequence shown here is derived from an EMBL/GenBank/DDBJ whole genome shotgun (WGS) entry which is preliminary data.</text>
</comment>
<dbReference type="AlphaFoldDB" id="A0A4U1CQL3"/>
<keyword evidence="1" id="KW-0812">Transmembrane</keyword>
<gene>
    <name evidence="2" type="ORF">FA047_06015</name>
</gene>
<evidence type="ECO:0000256" key="1">
    <source>
        <dbReference type="SAM" id="Phobius"/>
    </source>
</evidence>
<evidence type="ECO:0000313" key="3">
    <source>
        <dbReference type="Proteomes" id="UP000307244"/>
    </source>
</evidence>
<accession>A0A4U1CQL3</accession>
<keyword evidence="3" id="KW-1185">Reference proteome</keyword>
<feature type="transmembrane region" description="Helical" evidence="1">
    <location>
        <begin position="5"/>
        <end position="28"/>
    </location>
</feature>
<dbReference type="RefSeq" id="WP_136835044.1">
    <property type="nucleotide sequence ID" value="NZ_SWBQ01000001.1"/>
</dbReference>
<keyword evidence="1" id="KW-1133">Transmembrane helix</keyword>
<sequence length="138" mass="14741">MNKILISGIVGGVVFFLLGWLVYGIIMMDFMSANAGPAASMQKQVPDMFHLVIANLAWGFLYAIVLGKWSSGLSIAQGAMRGALLALMVALFIDLTLYATTTMFTMECILADIVAMTVIGAIGGAAVTWVLRMKKSEA</sequence>
<dbReference type="Proteomes" id="UP000307244">
    <property type="component" value="Unassembled WGS sequence"/>
</dbReference>
<dbReference type="EMBL" id="SWBQ01000001">
    <property type="protein sequence ID" value="TKC09636.1"/>
    <property type="molecule type" value="Genomic_DNA"/>
</dbReference>
<organism evidence="2 3">
    <name type="scientific">Pedobacter frigoris</name>
    <dbReference type="NCBI Taxonomy" id="2571272"/>
    <lineage>
        <taxon>Bacteria</taxon>
        <taxon>Pseudomonadati</taxon>
        <taxon>Bacteroidota</taxon>
        <taxon>Sphingobacteriia</taxon>
        <taxon>Sphingobacteriales</taxon>
        <taxon>Sphingobacteriaceae</taxon>
        <taxon>Pedobacter</taxon>
    </lineage>
</organism>
<evidence type="ECO:0008006" key="4">
    <source>
        <dbReference type="Google" id="ProtNLM"/>
    </source>
</evidence>